<gene>
    <name evidence="7" type="ORF">CYCCA115_LOCUS11833</name>
    <name evidence="8" type="ORF">CYCCA115_LOCUS11835</name>
</gene>
<reference evidence="8" key="1">
    <citation type="submission" date="2023-08" db="EMBL/GenBank/DDBJ databases">
        <authorList>
            <person name="Audoor S."/>
            <person name="Bilcke G."/>
        </authorList>
    </citation>
    <scope>NUCLEOTIDE SEQUENCE</scope>
</reference>
<sequence>MTMLVDSLSKIEANKWTAFPGGASANVATACCKLGTKAAYIGCLGQDEDGGQLEALLKETGVDTSLIQRDESMPTRRVMVTQASCAKVFKTASLETFRRLLDFRGAGHKPLLSAPPTPKMSLPFPVIAPHVL</sequence>
<dbReference type="GO" id="GO:0016301">
    <property type="term" value="F:kinase activity"/>
    <property type="evidence" value="ECO:0007669"/>
    <property type="project" value="UniProtKB-KW"/>
</dbReference>
<name>A0AAD2PUE5_9STRA</name>
<keyword evidence="5" id="KW-0067">ATP-binding</keyword>
<dbReference type="InterPro" id="IPR050306">
    <property type="entry name" value="PfkB_Carbo_kinase"/>
</dbReference>
<dbReference type="Proteomes" id="UP001295423">
    <property type="component" value="Unassembled WGS sequence"/>
</dbReference>
<feature type="domain" description="Carbohydrate kinase PfkB" evidence="6">
    <location>
        <begin position="10"/>
        <end position="82"/>
    </location>
</feature>
<organism evidence="8 9">
    <name type="scientific">Cylindrotheca closterium</name>
    <dbReference type="NCBI Taxonomy" id="2856"/>
    <lineage>
        <taxon>Eukaryota</taxon>
        <taxon>Sar</taxon>
        <taxon>Stramenopiles</taxon>
        <taxon>Ochrophyta</taxon>
        <taxon>Bacillariophyta</taxon>
        <taxon>Bacillariophyceae</taxon>
        <taxon>Bacillariophycidae</taxon>
        <taxon>Bacillariales</taxon>
        <taxon>Bacillariaceae</taxon>
        <taxon>Cylindrotheca</taxon>
    </lineage>
</organism>
<dbReference type="Gene3D" id="3.40.1190.20">
    <property type="match status" value="1"/>
</dbReference>
<dbReference type="GO" id="GO:0005524">
    <property type="term" value="F:ATP binding"/>
    <property type="evidence" value="ECO:0007669"/>
    <property type="project" value="UniProtKB-KW"/>
</dbReference>
<dbReference type="AlphaFoldDB" id="A0AAD2PUE5"/>
<comment type="similarity">
    <text evidence="1">Belongs to the carbohydrate kinase PfkB family.</text>
</comment>
<keyword evidence="4" id="KW-0418">Kinase</keyword>
<keyword evidence="3" id="KW-0547">Nucleotide-binding</keyword>
<dbReference type="InterPro" id="IPR029056">
    <property type="entry name" value="Ribokinase-like"/>
</dbReference>
<dbReference type="PANTHER" id="PTHR43085">
    <property type="entry name" value="HEXOKINASE FAMILY MEMBER"/>
    <property type="match status" value="1"/>
</dbReference>
<proteinExistence type="inferred from homology"/>
<evidence type="ECO:0000256" key="4">
    <source>
        <dbReference type="ARBA" id="ARBA00022777"/>
    </source>
</evidence>
<dbReference type="InterPro" id="IPR011611">
    <property type="entry name" value="PfkB_dom"/>
</dbReference>
<keyword evidence="2" id="KW-0808">Transferase</keyword>
<evidence type="ECO:0000256" key="3">
    <source>
        <dbReference type="ARBA" id="ARBA00022741"/>
    </source>
</evidence>
<protein>
    <recommendedName>
        <fullName evidence="6">Carbohydrate kinase PfkB domain-containing protein</fullName>
    </recommendedName>
</protein>
<evidence type="ECO:0000256" key="2">
    <source>
        <dbReference type="ARBA" id="ARBA00022679"/>
    </source>
</evidence>
<dbReference type="EMBL" id="CAKOGP040001758">
    <property type="protein sequence ID" value="CAJ1948919.1"/>
    <property type="molecule type" value="Genomic_DNA"/>
</dbReference>
<evidence type="ECO:0000256" key="5">
    <source>
        <dbReference type="ARBA" id="ARBA00022840"/>
    </source>
</evidence>
<accession>A0AAD2PUE5</accession>
<evidence type="ECO:0000313" key="9">
    <source>
        <dbReference type="Proteomes" id="UP001295423"/>
    </source>
</evidence>
<dbReference type="PANTHER" id="PTHR43085:SF1">
    <property type="entry name" value="PSEUDOURIDINE KINASE-RELATED"/>
    <property type="match status" value="1"/>
</dbReference>
<evidence type="ECO:0000313" key="7">
    <source>
        <dbReference type="EMBL" id="CAJ1948915.1"/>
    </source>
</evidence>
<evidence type="ECO:0000313" key="8">
    <source>
        <dbReference type="EMBL" id="CAJ1948919.1"/>
    </source>
</evidence>
<evidence type="ECO:0000259" key="6">
    <source>
        <dbReference type="Pfam" id="PF00294"/>
    </source>
</evidence>
<comment type="caution">
    <text evidence="8">The sequence shown here is derived from an EMBL/GenBank/DDBJ whole genome shotgun (WGS) entry which is preliminary data.</text>
</comment>
<dbReference type="EMBL" id="CAKOGP040001758">
    <property type="protein sequence ID" value="CAJ1948915.1"/>
    <property type="molecule type" value="Genomic_DNA"/>
</dbReference>
<dbReference type="SUPFAM" id="SSF53613">
    <property type="entry name" value="Ribokinase-like"/>
    <property type="match status" value="1"/>
</dbReference>
<keyword evidence="9" id="KW-1185">Reference proteome</keyword>
<evidence type="ECO:0000256" key="1">
    <source>
        <dbReference type="ARBA" id="ARBA00010688"/>
    </source>
</evidence>
<dbReference type="Pfam" id="PF00294">
    <property type="entry name" value="PfkB"/>
    <property type="match status" value="1"/>
</dbReference>